<proteinExistence type="predicted"/>
<sequence length="169" mass="18907">MSEVESGYDSTNYEYENDLAVRNLLAAVITDSQLGHERPREYAPSARISRRTYVDTTMSWPSPTDLADAPLWRNYVVAQCVQAALGELPRHVVAYGVSIDESEIELQFQLSEIVPDDRDSIDEIVDDLETLIGPHVNVAVTRKHVSQPNISPHDGIAWIFIAPPEHRGP</sequence>
<dbReference type="Proteomes" id="UP000199103">
    <property type="component" value="Chromosome I"/>
</dbReference>
<protein>
    <submittedName>
        <fullName evidence="1">Uncharacterized protein</fullName>
    </submittedName>
</protein>
<keyword evidence="2" id="KW-1185">Reference proteome</keyword>
<organism evidence="1 2">
    <name type="scientific">Microlunatus soli</name>
    <dbReference type="NCBI Taxonomy" id="630515"/>
    <lineage>
        <taxon>Bacteria</taxon>
        <taxon>Bacillati</taxon>
        <taxon>Actinomycetota</taxon>
        <taxon>Actinomycetes</taxon>
        <taxon>Propionibacteriales</taxon>
        <taxon>Propionibacteriaceae</taxon>
        <taxon>Microlunatus</taxon>
    </lineage>
</organism>
<evidence type="ECO:0000313" key="1">
    <source>
        <dbReference type="EMBL" id="SDS63319.1"/>
    </source>
</evidence>
<reference evidence="1 2" key="1">
    <citation type="submission" date="2016-10" db="EMBL/GenBank/DDBJ databases">
        <authorList>
            <person name="de Groot N.N."/>
        </authorList>
    </citation>
    <scope>NUCLEOTIDE SEQUENCE [LARGE SCALE GENOMIC DNA]</scope>
    <source>
        <strain evidence="1 2">DSM 21800</strain>
    </source>
</reference>
<evidence type="ECO:0000313" key="2">
    <source>
        <dbReference type="Proteomes" id="UP000199103"/>
    </source>
</evidence>
<dbReference type="EMBL" id="LT629772">
    <property type="protein sequence ID" value="SDS63319.1"/>
    <property type="molecule type" value="Genomic_DNA"/>
</dbReference>
<name>A0A1H1TUM8_9ACTN</name>
<dbReference type="OrthoDB" id="3736763at2"/>
<dbReference type="AlphaFoldDB" id="A0A1H1TUM8"/>
<gene>
    <name evidence="1" type="ORF">SAMN04489812_2508</name>
</gene>
<dbReference type="STRING" id="630515.SAMN04489812_2508"/>
<accession>A0A1H1TUM8</accession>